<dbReference type="Proteomes" id="UP001458415">
    <property type="component" value="Unassembled WGS sequence"/>
</dbReference>
<evidence type="ECO:0000313" key="2">
    <source>
        <dbReference type="Proteomes" id="UP001458415"/>
    </source>
</evidence>
<dbReference type="GO" id="GO:0005524">
    <property type="term" value="F:ATP binding"/>
    <property type="evidence" value="ECO:0007669"/>
    <property type="project" value="UniProtKB-KW"/>
</dbReference>
<evidence type="ECO:0000313" key="1">
    <source>
        <dbReference type="EMBL" id="MER6978301.1"/>
    </source>
</evidence>
<proteinExistence type="predicted"/>
<reference evidence="1 2" key="1">
    <citation type="submission" date="2024-06" db="EMBL/GenBank/DDBJ databases">
        <title>The Natural Products Discovery Center: Release of the First 8490 Sequenced Strains for Exploring Actinobacteria Biosynthetic Diversity.</title>
        <authorList>
            <person name="Kalkreuter E."/>
            <person name="Kautsar S.A."/>
            <person name="Yang D."/>
            <person name="Bader C.D."/>
            <person name="Teijaro C.N."/>
            <person name="Fluegel L."/>
            <person name="Davis C.M."/>
            <person name="Simpson J.R."/>
            <person name="Lauterbach L."/>
            <person name="Steele A.D."/>
            <person name="Gui C."/>
            <person name="Meng S."/>
            <person name="Li G."/>
            <person name="Viehrig K."/>
            <person name="Ye F."/>
            <person name="Su P."/>
            <person name="Kiefer A.F."/>
            <person name="Nichols A."/>
            <person name="Cepeda A.J."/>
            <person name="Yan W."/>
            <person name="Fan B."/>
            <person name="Jiang Y."/>
            <person name="Adhikari A."/>
            <person name="Zheng C.-J."/>
            <person name="Schuster L."/>
            <person name="Cowan T.M."/>
            <person name="Smanski M.J."/>
            <person name="Chevrette M.G."/>
            <person name="De Carvalho L.P.S."/>
            <person name="Shen B."/>
        </authorList>
    </citation>
    <scope>NUCLEOTIDE SEQUENCE [LARGE SCALE GENOMIC DNA]</scope>
    <source>
        <strain evidence="1 2">NPDC000634</strain>
    </source>
</reference>
<accession>A0ABV1W3D7</accession>
<name>A0ABV1W3D7_9ACTN</name>
<feature type="non-terminal residue" evidence="1">
    <location>
        <position position="1"/>
    </location>
</feature>
<protein>
    <submittedName>
        <fullName evidence="1">ATP-binding protein</fullName>
    </submittedName>
</protein>
<dbReference type="Gene3D" id="3.30.565.10">
    <property type="entry name" value="Histidine kinase-like ATPase, C-terminal domain"/>
    <property type="match status" value="1"/>
</dbReference>
<keyword evidence="1" id="KW-0547">Nucleotide-binding</keyword>
<dbReference type="EMBL" id="JBEPCU010000217">
    <property type="protein sequence ID" value="MER6978301.1"/>
    <property type="molecule type" value="Genomic_DNA"/>
</dbReference>
<keyword evidence="1" id="KW-0067">ATP-binding</keyword>
<sequence>GLRLEAQPDSGLVLIGVWDTSPLPPRPRPYDGRRVGGHGLEIVRALSHALTVTDRGRGKEVTAQLQLSTEPP</sequence>
<gene>
    <name evidence="1" type="ORF">ABT317_15125</name>
</gene>
<keyword evidence="2" id="KW-1185">Reference proteome</keyword>
<dbReference type="CDD" id="cd16936">
    <property type="entry name" value="HATPase_RsbW-like"/>
    <property type="match status" value="1"/>
</dbReference>
<dbReference type="InterPro" id="IPR036890">
    <property type="entry name" value="HATPase_C_sf"/>
</dbReference>
<comment type="caution">
    <text evidence="1">The sequence shown here is derived from an EMBL/GenBank/DDBJ whole genome shotgun (WGS) entry which is preliminary data.</text>
</comment>
<organism evidence="1 2">
    <name type="scientific">Streptomyces carpinensis</name>
    <dbReference type="NCBI Taxonomy" id="66369"/>
    <lineage>
        <taxon>Bacteria</taxon>
        <taxon>Bacillati</taxon>
        <taxon>Actinomycetota</taxon>
        <taxon>Actinomycetes</taxon>
        <taxon>Kitasatosporales</taxon>
        <taxon>Streptomycetaceae</taxon>
        <taxon>Streptomyces</taxon>
    </lineage>
</organism>